<dbReference type="STRING" id="999627.SAMN05216236_108106"/>
<evidence type="ECO:0000256" key="3">
    <source>
        <dbReference type="SAM" id="SignalP"/>
    </source>
</evidence>
<evidence type="ECO:0000256" key="1">
    <source>
        <dbReference type="ARBA" id="ARBA00022729"/>
    </source>
</evidence>
<keyword evidence="1 3" id="KW-0732">Signal</keyword>
<dbReference type="RefSeq" id="WP_245601469.1">
    <property type="nucleotide sequence ID" value="NZ_FPAW01000008.1"/>
</dbReference>
<dbReference type="PANTHER" id="PTHR43037:SF5">
    <property type="entry name" value="FERULOYL ESTERASE"/>
    <property type="match status" value="1"/>
</dbReference>
<dbReference type="InterPro" id="IPR029058">
    <property type="entry name" value="AB_hydrolase_fold"/>
</dbReference>
<sequence>MIRALGLVLGLCVIASTAQSACGSAPTACKMPAGEYHIALPESGSAPIVVFLHGAGSNGANVMRNTGMVNSLRRRGYAVLAPTGARIFGKGPGRSWNFLPEMQGRDETRFLQDVVADAADRFDLNPKRVLLAGFSAGGFMVNYLACTAPDTFAAYAPVSGGFWRPQPERCGGPVRLFHTHGWRDATVPLEGRFLGEGRYQQGDIFAGLQLWRATNLCGDEKPSSTALTDPFWRRKWEDCTQDSALELALFSGAHQVPPGWADMVLDWFETPLKN</sequence>
<feature type="chain" id="PRO_5010340499" evidence="3">
    <location>
        <begin position="21"/>
        <end position="274"/>
    </location>
</feature>
<dbReference type="InterPro" id="IPR010126">
    <property type="entry name" value="Esterase_phb"/>
</dbReference>
<accession>A0A1I7B2U8</accession>
<dbReference type="GO" id="GO:0005576">
    <property type="term" value="C:extracellular region"/>
    <property type="evidence" value="ECO:0007669"/>
    <property type="project" value="InterPro"/>
</dbReference>
<keyword evidence="2" id="KW-0378">Hydrolase</keyword>
<dbReference type="PANTHER" id="PTHR43037">
    <property type="entry name" value="UNNAMED PRODUCT-RELATED"/>
    <property type="match status" value="1"/>
</dbReference>
<protein>
    <submittedName>
        <fullName evidence="4">Polyhydroxybutyrate depolymerase</fullName>
    </submittedName>
</protein>
<dbReference type="Proteomes" id="UP000182466">
    <property type="component" value="Unassembled WGS sequence"/>
</dbReference>
<dbReference type="AlphaFoldDB" id="A0A1I7B2U8"/>
<gene>
    <name evidence="4" type="ORF">SAMN05216236_108106</name>
</gene>
<evidence type="ECO:0000313" key="4">
    <source>
        <dbReference type="EMBL" id="SFT81519.1"/>
    </source>
</evidence>
<dbReference type="eggNOG" id="COG3509">
    <property type="taxonomic scope" value="Bacteria"/>
</dbReference>
<evidence type="ECO:0000313" key="5">
    <source>
        <dbReference type="Proteomes" id="UP000182466"/>
    </source>
</evidence>
<dbReference type="Gene3D" id="3.40.50.1820">
    <property type="entry name" value="alpha/beta hydrolase"/>
    <property type="match status" value="1"/>
</dbReference>
<dbReference type="SUPFAM" id="SSF53474">
    <property type="entry name" value="alpha/beta-Hydrolases"/>
    <property type="match status" value="1"/>
</dbReference>
<dbReference type="EMBL" id="FPAW01000008">
    <property type="protein sequence ID" value="SFT81519.1"/>
    <property type="molecule type" value="Genomic_DNA"/>
</dbReference>
<keyword evidence="5" id="KW-1185">Reference proteome</keyword>
<proteinExistence type="predicted"/>
<feature type="signal peptide" evidence="3">
    <location>
        <begin position="1"/>
        <end position="20"/>
    </location>
</feature>
<evidence type="ECO:0000256" key="2">
    <source>
        <dbReference type="ARBA" id="ARBA00022801"/>
    </source>
</evidence>
<reference evidence="4 5" key="1">
    <citation type="submission" date="2016-10" db="EMBL/GenBank/DDBJ databases">
        <authorList>
            <person name="de Groot N.N."/>
        </authorList>
    </citation>
    <scope>NUCLEOTIDE SEQUENCE [LARGE SCALE GENOMIC DNA]</scope>
    <source>
        <strain evidence="4 5">CGMCC 1.10959</strain>
    </source>
</reference>
<dbReference type="GO" id="GO:0016787">
    <property type="term" value="F:hydrolase activity"/>
    <property type="evidence" value="ECO:0007669"/>
    <property type="project" value="UniProtKB-KW"/>
</dbReference>
<dbReference type="InterPro" id="IPR050955">
    <property type="entry name" value="Plant_Biomass_Hydrol_Est"/>
</dbReference>
<organism evidence="4 5">
    <name type="scientific">Sedimentitalea nanhaiensis</name>
    <dbReference type="NCBI Taxonomy" id="999627"/>
    <lineage>
        <taxon>Bacteria</taxon>
        <taxon>Pseudomonadati</taxon>
        <taxon>Pseudomonadota</taxon>
        <taxon>Alphaproteobacteria</taxon>
        <taxon>Rhodobacterales</taxon>
        <taxon>Paracoccaceae</taxon>
        <taxon>Sedimentitalea</taxon>
    </lineage>
</organism>
<name>A0A1I7B2U8_9RHOB</name>
<dbReference type="Pfam" id="PF10503">
    <property type="entry name" value="Esterase_PHB"/>
    <property type="match status" value="1"/>
</dbReference>